<evidence type="ECO:0000313" key="2">
    <source>
        <dbReference type="Proteomes" id="UP000217103"/>
    </source>
</evidence>
<dbReference type="AlphaFoldDB" id="A0A1H1EXC9"/>
<proteinExistence type="predicted"/>
<name>A0A1H1EXC9_9ACTN</name>
<dbReference type="Proteomes" id="UP000217103">
    <property type="component" value="Unassembled WGS sequence"/>
</dbReference>
<gene>
    <name evidence="1" type="ORF">SAMN04489764_2673</name>
</gene>
<dbReference type="EMBL" id="FNKK01000002">
    <property type="protein sequence ID" value="SDQ93313.1"/>
    <property type="molecule type" value="Genomic_DNA"/>
</dbReference>
<protein>
    <submittedName>
        <fullName evidence="1">Uncharacterized protein</fullName>
    </submittedName>
</protein>
<organism evidence="1 2">
    <name type="scientific">Thermostaphylospora chromogena</name>
    <dbReference type="NCBI Taxonomy" id="35622"/>
    <lineage>
        <taxon>Bacteria</taxon>
        <taxon>Bacillati</taxon>
        <taxon>Actinomycetota</taxon>
        <taxon>Actinomycetes</taxon>
        <taxon>Streptosporangiales</taxon>
        <taxon>Thermomonosporaceae</taxon>
        <taxon>Thermostaphylospora</taxon>
    </lineage>
</organism>
<evidence type="ECO:0000313" key="1">
    <source>
        <dbReference type="EMBL" id="SDQ93313.1"/>
    </source>
</evidence>
<reference evidence="1 2" key="1">
    <citation type="submission" date="2016-10" db="EMBL/GenBank/DDBJ databases">
        <authorList>
            <person name="de Groot N.N."/>
        </authorList>
    </citation>
    <scope>NUCLEOTIDE SEQUENCE [LARGE SCALE GENOMIC DNA]</scope>
    <source>
        <strain evidence="1 2">DSM 43794</strain>
    </source>
</reference>
<keyword evidence="2" id="KW-1185">Reference proteome</keyword>
<sequence length="97" mass="11142">MSYESPIKLQKNPLLHIYKLLWSLSDSLFAEIDSFAWTQDWSIERRLSRHVYRNRMFDSLVPCSTCQGVLPDAEEKECRICSGTGHLILIDIPGGDV</sequence>
<accession>A0A1H1EXC9</accession>